<evidence type="ECO:0000256" key="5">
    <source>
        <dbReference type="ARBA" id="ARBA00022741"/>
    </source>
</evidence>
<dbReference type="InterPro" id="IPR003593">
    <property type="entry name" value="AAA+_ATPase"/>
</dbReference>
<evidence type="ECO:0000259" key="9">
    <source>
        <dbReference type="PROSITE" id="PS50893"/>
    </source>
</evidence>
<dbReference type="eggNOG" id="COG1122">
    <property type="taxonomic scope" value="Bacteria"/>
</dbReference>
<protein>
    <submittedName>
        <fullName evidence="10">Thiamin ABC transporter ATP-binding protein</fullName>
    </submittedName>
</protein>
<dbReference type="GO" id="GO:0043190">
    <property type="term" value="C:ATP-binding cassette (ABC) transporter complex"/>
    <property type="evidence" value="ECO:0007669"/>
    <property type="project" value="TreeGrafter"/>
</dbReference>
<dbReference type="PROSITE" id="PS50893">
    <property type="entry name" value="ABC_TRANSPORTER_2"/>
    <property type="match status" value="2"/>
</dbReference>
<evidence type="ECO:0000313" key="11">
    <source>
        <dbReference type="Proteomes" id="UP000050949"/>
    </source>
</evidence>
<dbReference type="PATRIC" id="fig|1122147.4.peg.3016"/>
<dbReference type="Pfam" id="PF00005">
    <property type="entry name" value="ABC_tran"/>
    <property type="match status" value="2"/>
</dbReference>
<keyword evidence="7" id="KW-1278">Translocase</keyword>
<comment type="subcellular location">
    <subcellularLocation>
        <location evidence="1">Cell membrane</location>
        <topology evidence="1">Peripheral membrane protein</topology>
    </subcellularLocation>
</comment>
<dbReference type="Gene3D" id="3.40.50.300">
    <property type="entry name" value="P-loop containing nucleotide triphosphate hydrolases"/>
    <property type="match status" value="2"/>
</dbReference>
<dbReference type="PANTHER" id="PTHR43553">
    <property type="entry name" value="HEAVY METAL TRANSPORTER"/>
    <property type="match status" value="1"/>
</dbReference>
<feature type="domain" description="ABC transporter" evidence="9">
    <location>
        <begin position="251"/>
        <end position="468"/>
    </location>
</feature>
<dbReference type="GO" id="GO:0005524">
    <property type="term" value="F:ATP binding"/>
    <property type="evidence" value="ECO:0007669"/>
    <property type="project" value="UniProtKB-KW"/>
</dbReference>
<accession>A0A0R1XNI5</accession>
<evidence type="ECO:0000256" key="7">
    <source>
        <dbReference type="ARBA" id="ARBA00022967"/>
    </source>
</evidence>
<dbReference type="InterPro" id="IPR003439">
    <property type="entry name" value="ABC_transporter-like_ATP-bd"/>
</dbReference>
<dbReference type="CDD" id="cd03225">
    <property type="entry name" value="ABC_cobalt_CbiO_domain1"/>
    <property type="match status" value="2"/>
</dbReference>
<dbReference type="InterPro" id="IPR027417">
    <property type="entry name" value="P-loop_NTPase"/>
</dbReference>
<proteinExistence type="inferred from homology"/>
<comment type="caution">
    <text evidence="10">The sequence shown here is derived from an EMBL/GenBank/DDBJ whole genome shotgun (WGS) entry which is preliminary data.</text>
</comment>
<dbReference type="AlphaFoldDB" id="A0A0R1XNI5"/>
<sequence>MDHFAVTNLTFAYAEDAPPIFQELTFAPEPGTFNLLTGPSGSGKSTLLKLLAGLYPQYGGVIQSGQVTVNDTEISTLQPFQRAAHVAMLFQNPSRQFAMRTVLEQLQFALANLQLSPPEIDRRIQTVLTDLHLTQFTHRALETLSGGEQQRVALASVLALGSSLILLDEPFANVDAAGRTQLLADLKTLQRTQHKTIILADHDLSGYAGLVDQLYHVDGTQRTLLQESPAALPATTPATPVQGQPLTTGPLAWHDLSLTVGDRPLITAAQFTLPASQLGLLSGDNGAGKSTLFAALTRQRRYAGDIRYQDRPAKQYKLKQWALQVAEVYQNSPDQFIRIQASDELALSAQHSLHPTYWTAERIAQAAARLNLAAVLDHVSYALSGGQQKKLQVLSMLIMGQPVLLLDEPFAGLDQASLQAVLTLLQQTIHDLQLSALVVSHQRQGVVSFMDYELHLADQQLQLIAGEAA</sequence>
<keyword evidence="4" id="KW-1003">Cell membrane</keyword>
<dbReference type="GO" id="GO:0016887">
    <property type="term" value="F:ATP hydrolysis activity"/>
    <property type="evidence" value="ECO:0007669"/>
    <property type="project" value="InterPro"/>
</dbReference>
<evidence type="ECO:0000256" key="3">
    <source>
        <dbReference type="ARBA" id="ARBA00022448"/>
    </source>
</evidence>
<dbReference type="EMBL" id="AZFW01000006">
    <property type="protein sequence ID" value="KRM30116.1"/>
    <property type="molecule type" value="Genomic_DNA"/>
</dbReference>
<keyword evidence="5" id="KW-0547">Nucleotide-binding</keyword>
<evidence type="ECO:0000256" key="6">
    <source>
        <dbReference type="ARBA" id="ARBA00022840"/>
    </source>
</evidence>
<dbReference type="RefSeq" id="WP_027828756.1">
    <property type="nucleotide sequence ID" value="NZ_AUEH01000028.1"/>
</dbReference>
<reference evidence="10 11" key="1">
    <citation type="journal article" date="2015" name="Genome Announc.">
        <title>Expanding the biotechnology potential of lactobacilli through comparative genomics of 213 strains and associated genera.</title>
        <authorList>
            <person name="Sun Z."/>
            <person name="Harris H.M."/>
            <person name="McCann A."/>
            <person name="Guo C."/>
            <person name="Argimon S."/>
            <person name="Zhang W."/>
            <person name="Yang X."/>
            <person name="Jeffery I.B."/>
            <person name="Cooney J.C."/>
            <person name="Kagawa T.F."/>
            <person name="Liu W."/>
            <person name="Song Y."/>
            <person name="Salvetti E."/>
            <person name="Wrobel A."/>
            <person name="Rasinkangas P."/>
            <person name="Parkhill J."/>
            <person name="Rea M.C."/>
            <person name="O'Sullivan O."/>
            <person name="Ritari J."/>
            <person name="Douillard F.P."/>
            <person name="Paul Ross R."/>
            <person name="Yang R."/>
            <person name="Briner A.E."/>
            <person name="Felis G.E."/>
            <person name="de Vos W.M."/>
            <person name="Barrangou R."/>
            <person name="Klaenhammer T.R."/>
            <person name="Caufield P.W."/>
            <person name="Cui Y."/>
            <person name="Zhang H."/>
            <person name="O'Toole P.W."/>
        </authorList>
    </citation>
    <scope>NUCLEOTIDE SEQUENCE [LARGE SCALE GENOMIC DNA]</scope>
    <source>
        <strain evidence="10 11">DSM 16991</strain>
    </source>
</reference>
<dbReference type="PROSITE" id="PS00211">
    <property type="entry name" value="ABC_TRANSPORTER_1"/>
    <property type="match status" value="2"/>
</dbReference>
<gene>
    <name evidence="10" type="ORF">FC91_GL002930</name>
</gene>
<evidence type="ECO:0000313" key="10">
    <source>
        <dbReference type="EMBL" id="KRM30116.1"/>
    </source>
</evidence>
<feature type="domain" description="ABC transporter" evidence="9">
    <location>
        <begin position="4"/>
        <end position="244"/>
    </location>
</feature>
<dbReference type="OrthoDB" id="501320at2"/>
<organism evidence="10 11">
    <name type="scientific">Schleiferilactobacillus harbinensis DSM 16991</name>
    <dbReference type="NCBI Taxonomy" id="1122147"/>
    <lineage>
        <taxon>Bacteria</taxon>
        <taxon>Bacillati</taxon>
        <taxon>Bacillota</taxon>
        <taxon>Bacilli</taxon>
        <taxon>Lactobacillales</taxon>
        <taxon>Lactobacillaceae</taxon>
        <taxon>Schleiferilactobacillus</taxon>
    </lineage>
</organism>
<evidence type="ECO:0000256" key="8">
    <source>
        <dbReference type="ARBA" id="ARBA00023136"/>
    </source>
</evidence>
<keyword evidence="6 10" id="KW-0067">ATP-binding</keyword>
<dbReference type="SUPFAM" id="SSF52540">
    <property type="entry name" value="P-loop containing nucleoside triphosphate hydrolases"/>
    <property type="match status" value="2"/>
</dbReference>
<name>A0A0R1XNI5_9LACO</name>
<evidence type="ECO:0000256" key="2">
    <source>
        <dbReference type="ARBA" id="ARBA00005417"/>
    </source>
</evidence>
<dbReference type="GO" id="GO:0042626">
    <property type="term" value="F:ATPase-coupled transmembrane transporter activity"/>
    <property type="evidence" value="ECO:0007669"/>
    <property type="project" value="TreeGrafter"/>
</dbReference>
<dbReference type="SMART" id="SM00382">
    <property type="entry name" value="AAA"/>
    <property type="match status" value="2"/>
</dbReference>
<evidence type="ECO:0000256" key="4">
    <source>
        <dbReference type="ARBA" id="ARBA00022475"/>
    </source>
</evidence>
<keyword evidence="3" id="KW-0813">Transport</keyword>
<keyword evidence="8" id="KW-0472">Membrane</keyword>
<dbReference type="InterPro" id="IPR050095">
    <property type="entry name" value="ECF_ABC_transporter_ATP-bd"/>
</dbReference>
<dbReference type="Proteomes" id="UP000050949">
    <property type="component" value="Unassembled WGS sequence"/>
</dbReference>
<dbReference type="PANTHER" id="PTHR43553:SF27">
    <property type="entry name" value="ENERGY-COUPLING FACTOR TRANSPORTER ATP-BINDING PROTEIN ECFA2"/>
    <property type="match status" value="1"/>
</dbReference>
<dbReference type="InterPro" id="IPR015856">
    <property type="entry name" value="ABC_transpr_CbiO/EcfA_su"/>
</dbReference>
<evidence type="ECO:0000256" key="1">
    <source>
        <dbReference type="ARBA" id="ARBA00004202"/>
    </source>
</evidence>
<dbReference type="InterPro" id="IPR017871">
    <property type="entry name" value="ABC_transporter-like_CS"/>
</dbReference>
<comment type="similarity">
    <text evidence="2">Belongs to the ABC transporter superfamily.</text>
</comment>